<organism evidence="1 2">
    <name type="scientific">Segatella hominis</name>
    <dbReference type="NCBI Taxonomy" id="2518605"/>
    <lineage>
        <taxon>Bacteria</taxon>
        <taxon>Pseudomonadati</taxon>
        <taxon>Bacteroidota</taxon>
        <taxon>Bacteroidia</taxon>
        <taxon>Bacteroidales</taxon>
        <taxon>Prevotellaceae</taxon>
        <taxon>Segatella</taxon>
    </lineage>
</organism>
<comment type="caution">
    <text evidence="1">The sequence shown here is derived from an EMBL/GenBank/DDBJ whole genome shotgun (WGS) entry which is preliminary data.</text>
</comment>
<evidence type="ECO:0000313" key="1">
    <source>
        <dbReference type="EMBL" id="TFH70291.1"/>
    </source>
</evidence>
<name>A0A4Y8UPP9_9BACT</name>
<keyword evidence="2" id="KW-1185">Reference proteome</keyword>
<evidence type="ECO:0000313" key="2">
    <source>
        <dbReference type="Proteomes" id="UP000297872"/>
    </source>
</evidence>
<dbReference type="RefSeq" id="WP_118066835.1">
    <property type="nucleotide sequence ID" value="NZ_SGVY01000078.1"/>
</dbReference>
<sequence length="133" mass="15604">MSNKIPQEEWTPLPFMEGEHALSKIEYNATDLLVELDSFKEKRVTKIVFANVFSYRVTLEHFRWAEFCHNPNISATLVNVKESHYIKWLETAGLEQIYESKLDLRHYMLQTTEHTIDVVFPSESIITIDGKEI</sequence>
<dbReference type="AlphaFoldDB" id="A0A4Y8UPP9"/>
<proteinExistence type="predicted"/>
<dbReference type="EMBL" id="SGVY01000078">
    <property type="protein sequence ID" value="TFH70291.1"/>
    <property type="molecule type" value="Genomic_DNA"/>
</dbReference>
<dbReference type="GeneID" id="302996807"/>
<gene>
    <name evidence="1" type="ORF">EXN75_16220</name>
</gene>
<accession>A0A4Y8UPP9</accession>
<dbReference type="Proteomes" id="UP000297872">
    <property type="component" value="Unassembled WGS sequence"/>
</dbReference>
<protein>
    <submittedName>
        <fullName evidence="1">Uncharacterized protein</fullName>
    </submittedName>
</protein>
<dbReference type="OrthoDB" id="1095477at2"/>
<reference evidence="1 2" key="1">
    <citation type="submission" date="2019-02" db="EMBL/GenBank/DDBJ databases">
        <title>Draft Genome Sequence of the Prevotella sp. BCRC 81118, Isolated from Human Feces.</title>
        <authorList>
            <person name="Huang C.-H."/>
        </authorList>
    </citation>
    <scope>NUCLEOTIDE SEQUENCE [LARGE SCALE GENOMIC DNA]</scope>
    <source>
        <strain evidence="1 2">BCRC 81118</strain>
    </source>
</reference>